<dbReference type="KEGG" id="dfg:B0537_12595"/>
<feature type="domain" description="Flagellar basal-body/hook protein C-terminal" evidence="8">
    <location>
        <begin position="419"/>
        <end position="457"/>
    </location>
</feature>
<evidence type="ECO:0000256" key="6">
    <source>
        <dbReference type="ARBA" id="ARBA00023143"/>
    </source>
</evidence>
<dbReference type="Proteomes" id="UP000189464">
    <property type="component" value="Chromosome"/>
</dbReference>
<evidence type="ECO:0000256" key="5">
    <source>
        <dbReference type="ARBA" id="ARBA00022525"/>
    </source>
</evidence>
<evidence type="ECO:0000256" key="4">
    <source>
        <dbReference type="ARBA" id="ARBA00016244"/>
    </source>
</evidence>
<dbReference type="Pfam" id="PF00460">
    <property type="entry name" value="Flg_bb_rod"/>
    <property type="match status" value="1"/>
</dbReference>
<feature type="domain" description="Flagellar hook-associated protein FlgK helical" evidence="9">
    <location>
        <begin position="105"/>
        <end position="325"/>
    </location>
</feature>
<name>A0A1S6IYK5_9FIRM</name>
<dbReference type="InterPro" id="IPR002371">
    <property type="entry name" value="FlgK"/>
</dbReference>
<evidence type="ECO:0000313" key="10">
    <source>
        <dbReference type="EMBL" id="AQS59848.1"/>
    </source>
</evidence>
<dbReference type="Pfam" id="PF22638">
    <property type="entry name" value="FlgK_D1"/>
    <property type="match status" value="1"/>
</dbReference>
<evidence type="ECO:0000259" key="8">
    <source>
        <dbReference type="Pfam" id="PF06429"/>
    </source>
</evidence>
<keyword evidence="6" id="KW-0975">Bacterial flagellum</keyword>
<evidence type="ECO:0000259" key="7">
    <source>
        <dbReference type="Pfam" id="PF00460"/>
    </source>
</evidence>
<keyword evidence="10" id="KW-0282">Flagellum</keyword>
<gene>
    <name evidence="10" type="ORF">B0537_12595</name>
</gene>
<keyword evidence="11" id="KW-1185">Reference proteome</keyword>
<protein>
    <recommendedName>
        <fullName evidence="4">Flagellar hook-associated protein 1</fullName>
    </recommendedName>
</protein>
<comment type="subcellular location">
    <subcellularLocation>
        <location evidence="1">Bacterial flagellum</location>
    </subcellularLocation>
    <subcellularLocation>
        <location evidence="2">Secreted</location>
    </subcellularLocation>
</comment>
<sequence>MPGGTWFGIETARRGMNVHQQALDITGHNLANASTPGYSRQEAVIKASSPYTSPDINTSVTPGQFGTGSLVEMIRRVKDEYLDNNVRQATTDYAYWNEQISFHQRAEALFAEPAGAGIGQRIVDFFKAWMDLNNTPQDSGIKAAVVQVGDELAALMSSTYSQLTDIQNSIYDSTNNTGKMYQLTTQINNLLSEISSLSETIKKITSLGQQPNDLLDLRDQKLEQLSEIGPVTLTEDPLTGNISNLTFFGINIDLQNLSQFSLEIDINDDILLRYNKTPAEDFNLTANAGDYNLGGGLLGAEKARQDIIDYKDRLGEIAKFLYDNIQDVGVATFYEGDLASGTFKVNQTLNTTPALLDGTRARAMANLRDKDMSAAIPYNLEEYFSELVTVVGNKSKTSDGLAANNQAIKQQITSLRDSVSGVSTDEELTKMIQFQYGYMASARMINTIDGMLDVVINRLSRG</sequence>
<proteinExistence type="inferred from homology"/>
<dbReference type="EMBL" id="CP019698">
    <property type="protein sequence ID" value="AQS59848.1"/>
    <property type="molecule type" value="Genomic_DNA"/>
</dbReference>
<dbReference type="PANTHER" id="PTHR30033">
    <property type="entry name" value="FLAGELLAR HOOK-ASSOCIATED PROTEIN 1"/>
    <property type="match status" value="1"/>
</dbReference>
<dbReference type="InterPro" id="IPR001444">
    <property type="entry name" value="Flag_bb_rod_N"/>
</dbReference>
<dbReference type="InterPro" id="IPR053927">
    <property type="entry name" value="FlgK_helical"/>
</dbReference>
<evidence type="ECO:0000313" key="11">
    <source>
        <dbReference type="Proteomes" id="UP000189464"/>
    </source>
</evidence>
<organism evidence="10 11">
    <name type="scientific">Desulforamulus ferrireducens</name>
    <dbReference type="NCBI Taxonomy" id="1833852"/>
    <lineage>
        <taxon>Bacteria</taxon>
        <taxon>Bacillati</taxon>
        <taxon>Bacillota</taxon>
        <taxon>Clostridia</taxon>
        <taxon>Eubacteriales</taxon>
        <taxon>Peptococcaceae</taxon>
        <taxon>Desulforamulus</taxon>
    </lineage>
</organism>
<evidence type="ECO:0000256" key="2">
    <source>
        <dbReference type="ARBA" id="ARBA00004613"/>
    </source>
</evidence>
<keyword evidence="10" id="KW-0969">Cilium</keyword>
<dbReference type="GO" id="GO:0005576">
    <property type="term" value="C:extracellular region"/>
    <property type="evidence" value="ECO:0007669"/>
    <property type="project" value="UniProtKB-SubCell"/>
</dbReference>
<keyword evidence="10" id="KW-0966">Cell projection</keyword>
<dbReference type="STRING" id="1833852.B0537_12595"/>
<keyword evidence="5" id="KW-0964">Secreted</keyword>
<comment type="similarity">
    <text evidence="3">Belongs to the flagella basal body rod proteins family.</text>
</comment>
<dbReference type="AlphaFoldDB" id="A0A1S6IYK5"/>
<reference evidence="10 11" key="1">
    <citation type="journal article" date="2016" name="Int. J. Syst. Evol. Microbiol.">
        <title>Desulfotomaculum ferrireducens sp. nov., a moderately thermophilic sulfate-reducing and dissimilatory Fe(III)-reducing bacterium isolated from compost.</title>
        <authorList>
            <person name="Yang G."/>
            <person name="Guo J."/>
            <person name="Zhuang L."/>
            <person name="Yuan Y."/>
            <person name="Zhou S."/>
        </authorList>
    </citation>
    <scope>NUCLEOTIDE SEQUENCE [LARGE SCALE GENOMIC DNA]</scope>
    <source>
        <strain evidence="10 11">GSS09</strain>
    </source>
</reference>
<dbReference type="OrthoDB" id="9802553at2"/>
<dbReference type="InterPro" id="IPR010930">
    <property type="entry name" value="Flg_bb/hook_C_dom"/>
</dbReference>
<dbReference type="SUPFAM" id="SSF64518">
    <property type="entry name" value="Phase 1 flagellin"/>
    <property type="match status" value="1"/>
</dbReference>
<dbReference type="NCBIfam" id="TIGR02492">
    <property type="entry name" value="flgK_ends"/>
    <property type="match status" value="1"/>
</dbReference>
<evidence type="ECO:0000256" key="3">
    <source>
        <dbReference type="ARBA" id="ARBA00009677"/>
    </source>
</evidence>
<feature type="domain" description="Flagellar basal body rod protein N-terminal" evidence="7">
    <location>
        <begin position="9"/>
        <end position="38"/>
    </location>
</feature>
<dbReference type="RefSeq" id="WP_077714891.1">
    <property type="nucleotide sequence ID" value="NZ_CP019698.1"/>
</dbReference>
<dbReference type="GO" id="GO:0009424">
    <property type="term" value="C:bacterial-type flagellum hook"/>
    <property type="evidence" value="ECO:0007669"/>
    <property type="project" value="InterPro"/>
</dbReference>
<evidence type="ECO:0000259" key="9">
    <source>
        <dbReference type="Pfam" id="PF22638"/>
    </source>
</evidence>
<accession>A0A1S6IYK5</accession>
<dbReference type="PANTHER" id="PTHR30033:SF1">
    <property type="entry name" value="FLAGELLAR HOOK-ASSOCIATED PROTEIN 1"/>
    <property type="match status" value="1"/>
</dbReference>
<evidence type="ECO:0000256" key="1">
    <source>
        <dbReference type="ARBA" id="ARBA00004365"/>
    </source>
</evidence>
<dbReference type="GO" id="GO:0005198">
    <property type="term" value="F:structural molecule activity"/>
    <property type="evidence" value="ECO:0007669"/>
    <property type="project" value="InterPro"/>
</dbReference>
<dbReference type="GO" id="GO:0044780">
    <property type="term" value="P:bacterial-type flagellum assembly"/>
    <property type="evidence" value="ECO:0007669"/>
    <property type="project" value="InterPro"/>
</dbReference>
<dbReference type="Pfam" id="PF06429">
    <property type="entry name" value="Flg_bbr_C"/>
    <property type="match status" value="1"/>
</dbReference>